<dbReference type="Proteomes" id="UP000703661">
    <property type="component" value="Unassembled WGS sequence"/>
</dbReference>
<sequence length="115" mass="12680">MDGDAMTKELEAAYDTESSQGSSDEVLLVPEPGNRMSEVNGELNVEFPPERPMSVHHTLLFRLALKSMSNYLKSKKEQNAKAKDDLARKNKANDGQINQESSGKNGTNIIDLKDA</sequence>
<feature type="compositionally biased region" description="Polar residues" evidence="1">
    <location>
        <begin position="93"/>
        <end position="108"/>
    </location>
</feature>
<feature type="region of interest" description="Disordered" evidence="1">
    <location>
        <begin position="74"/>
        <end position="115"/>
    </location>
</feature>
<gene>
    <name evidence="2" type="ORF">BGZ80_003515</name>
</gene>
<feature type="region of interest" description="Disordered" evidence="1">
    <location>
        <begin position="1"/>
        <end position="39"/>
    </location>
</feature>
<reference evidence="2" key="1">
    <citation type="journal article" date="2020" name="Fungal Divers.">
        <title>Resolving the Mortierellaceae phylogeny through synthesis of multi-gene phylogenetics and phylogenomics.</title>
        <authorList>
            <person name="Vandepol N."/>
            <person name="Liber J."/>
            <person name="Desiro A."/>
            <person name="Na H."/>
            <person name="Kennedy M."/>
            <person name="Barry K."/>
            <person name="Grigoriev I.V."/>
            <person name="Miller A.N."/>
            <person name="O'Donnell K."/>
            <person name="Stajich J.E."/>
            <person name="Bonito G."/>
        </authorList>
    </citation>
    <scope>NUCLEOTIDE SEQUENCE</scope>
    <source>
        <strain evidence="2">NRRL 2769</strain>
    </source>
</reference>
<feature type="compositionally biased region" description="Basic and acidic residues" evidence="1">
    <location>
        <begin position="1"/>
        <end position="11"/>
    </location>
</feature>
<feature type="non-terminal residue" evidence="2">
    <location>
        <position position="115"/>
    </location>
</feature>
<dbReference type="AlphaFoldDB" id="A0A9P6MP62"/>
<accession>A0A9P6MP62</accession>
<organism evidence="2 3">
    <name type="scientific">Entomortierella chlamydospora</name>
    <dbReference type="NCBI Taxonomy" id="101097"/>
    <lineage>
        <taxon>Eukaryota</taxon>
        <taxon>Fungi</taxon>
        <taxon>Fungi incertae sedis</taxon>
        <taxon>Mucoromycota</taxon>
        <taxon>Mortierellomycotina</taxon>
        <taxon>Mortierellomycetes</taxon>
        <taxon>Mortierellales</taxon>
        <taxon>Mortierellaceae</taxon>
        <taxon>Entomortierella</taxon>
    </lineage>
</organism>
<dbReference type="EMBL" id="JAAAID010001932">
    <property type="protein sequence ID" value="KAG0008388.1"/>
    <property type="molecule type" value="Genomic_DNA"/>
</dbReference>
<comment type="caution">
    <text evidence="2">The sequence shown here is derived from an EMBL/GenBank/DDBJ whole genome shotgun (WGS) entry which is preliminary data.</text>
</comment>
<evidence type="ECO:0000313" key="3">
    <source>
        <dbReference type="Proteomes" id="UP000703661"/>
    </source>
</evidence>
<evidence type="ECO:0000256" key="1">
    <source>
        <dbReference type="SAM" id="MobiDB-lite"/>
    </source>
</evidence>
<protein>
    <submittedName>
        <fullName evidence="2">Uncharacterized protein</fullName>
    </submittedName>
</protein>
<name>A0A9P6MP62_9FUNG</name>
<proteinExistence type="predicted"/>
<evidence type="ECO:0000313" key="2">
    <source>
        <dbReference type="EMBL" id="KAG0008388.1"/>
    </source>
</evidence>
<feature type="compositionally biased region" description="Basic and acidic residues" evidence="1">
    <location>
        <begin position="74"/>
        <end position="92"/>
    </location>
</feature>
<keyword evidence="3" id="KW-1185">Reference proteome</keyword>